<feature type="non-terminal residue" evidence="6">
    <location>
        <position position="136"/>
    </location>
</feature>
<name>A0A6A5TQI3_9PLEO</name>
<sequence length="136" mass="15092">MTAVLPLPTPWNVDQAIVAGGDHHLVVIRFGRPSSTACAAQDRVLAAVAEQVASFADVYTVDITRVTEFNAEYQLVNDTSIMFFFAGRHIRCDCGTGEKRWISWVVESEEVLKEILETVWRGAGYGLEIVDGPEEY</sequence>
<dbReference type="SUPFAM" id="SSF52833">
    <property type="entry name" value="Thioredoxin-like"/>
    <property type="match status" value="1"/>
</dbReference>
<evidence type="ECO:0000313" key="7">
    <source>
        <dbReference type="Proteomes" id="UP000800035"/>
    </source>
</evidence>
<keyword evidence="7" id="KW-1185">Reference proteome</keyword>
<proteinExistence type="inferred from homology"/>
<evidence type="ECO:0000256" key="4">
    <source>
        <dbReference type="ARBA" id="ARBA00023187"/>
    </source>
</evidence>
<dbReference type="OrthoDB" id="147752at2759"/>
<comment type="subcellular location">
    <subcellularLocation>
        <location evidence="1">Nucleus</location>
    </subcellularLocation>
</comment>
<evidence type="ECO:0000313" key="6">
    <source>
        <dbReference type="EMBL" id="KAF1954911.1"/>
    </source>
</evidence>
<dbReference type="GO" id="GO:0005681">
    <property type="term" value="C:spliceosomal complex"/>
    <property type="evidence" value="ECO:0007669"/>
    <property type="project" value="TreeGrafter"/>
</dbReference>
<dbReference type="PANTHER" id="PTHR12052">
    <property type="entry name" value="THIOREDOXIN-LIKE PROTEN 4A, 4B"/>
    <property type="match status" value="1"/>
</dbReference>
<dbReference type="Gene3D" id="3.40.30.10">
    <property type="entry name" value="Glutaredoxin"/>
    <property type="match status" value="1"/>
</dbReference>
<dbReference type="AlphaFoldDB" id="A0A6A5TQI3"/>
<keyword evidence="4" id="KW-0508">mRNA splicing</keyword>
<dbReference type="GO" id="GO:0005682">
    <property type="term" value="C:U5 snRNP"/>
    <property type="evidence" value="ECO:0007669"/>
    <property type="project" value="TreeGrafter"/>
</dbReference>
<evidence type="ECO:0000256" key="2">
    <source>
        <dbReference type="ARBA" id="ARBA00008241"/>
    </source>
</evidence>
<dbReference type="InterPro" id="IPR036249">
    <property type="entry name" value="Thioredoxin-like_sf"/>
</dbReference>
<dbReference type="SMART" id="SM01410">
    <property type="entry name" value="DIM1"/>
    <property type="match status" value="1"/>
</dbReference>
<dbReference type="GO" id="GO:0046540">
    <property type="term" value="C:U4/U6 x U5 tri-snRNP complex"/>
    <property type="evidence" value="ECO:0007669"/>
    <property type="project" value="InterPro"/>
</dbReference>
<protein>
    <submittedName>
        <fullName evidence="6">Thioredoxin-like protein 4A-like protein</fullName>
    </submittedName>
</protein>
<evidence type="ECO:0000256" key="5">
    <source>
        <dbReference type="ARBA" id="ARBA00023242"/>
    </source>
</evidence>
<comment type="similarity">
    <text evidence="2">Belongs to the DIM1 family.</text>
</comment>
<dbReference type="InterPro" id="IPR004123">
    <property type="entry name" value="Dim1"/>
</dbReference>
<accession>A0A6A5TQI3</accession>
<dbReference type="Pfam" id="PF02966">
    <property type="entry name" value="DIM1"/>
    <property type="match status" value="1"/>
</dbReference>
<dbReference type="PANTHER" id="PTHR12052:SF5">
    <property type="entry name" value="THIOREDOXIN-LIKE PROTEIN 4A"/>
    <property type="match status" value="1"/>
</dbReference>
<gene>
    <name evidence="6" type="ORF">CC80DRAFT_394468</name>
</gene>
<keyword evidence="3" id="KW-0507">mRNA processing</keyword>
<organism evidence="6 7">
    <name type="scientific">Byssothecium circinans</name>
    <dbReference type="NCBI Taxonomy" id="147558"/>
    <lineage>
        <taxon>Eukaryota</taxon>
        <taxon>Fungi</taxon>
        <taxon>Dikarya</taxon>
        <taxon>Ascomycota</taxon>
        <taxon>Pezizomycotina</taxon>
        <taxon>Dothideomycetes</taxon>
        <taxon>Pleosporomycetidae</taxon>
        <taxon>Pleosporales</taxon>
        <taxon>Massarineae</taxon>
        <taxon>Massarinaceae</taxon>
        <taxon>Byssothecium</taxon>
    </lineage>
</organism>
<reference evidence="6" key="1">
    <citation type="journal article" date="2020" name="Stud. Mycol.">
        <title>101 Dothideomycetes genomes: a test case for predicting lifestyles and emergence of pathogens.</title>
        <authorList>
            <person name="Haridas S."/>
            <person name="Albert R."/>
            <person name="Binder M."/>
            <person name="Bloem J."/>
            <person name="Labutti K."/>
            <person name="Salamov A."/>
            <person name="Andreopoulos B."/>
            <person name="Baker S."/>
            <person name="Barry K."/>
            <person name="Bills G."/>
            <person name="Bluhm B."/>
            <person name="Cannon C."/>
            <person name="Castanera R."/>
            <person name="Culley D."/>
            <person name="Daum C."/>
            <person name="Ezra D."/>
            <person name="Gonzalez J."/>
            <person name="Henrissat B."/>
            <person name="Kuo A."/>
            <person name="Liang C."/>
            <person name="Lipzen A."/>
            <person name="Lutzoni F."/>
            <person name="Magnuson J."/>
            <person name="Mondo S."/>
            <person name="Nolan M."/>
            <person name="Ohm R."/>
            <person name="Pangilinan J."/>
            <person name="Park H.-J."/>
            <person name="Ramirez L."/>
            <person name="Alfaro M."/>
            <person name="Sun H."/>
            <person name="Tritt A."/>
            <person name="Yoshinaga Y."/>
            <person name="Zwiers L.-H."/>
            <person name="Turgeon B."/>
            <person name="Goodwin S."/>
            <person name="Spatafora J."/>
            <person name="Crous P."/>
            <person name="Grigoriev I."/>
        </authorList>
    </citation>
    <scope>NUCLEOTIDE SEQUENCE</scope>
    <source>
        <strain evidence="6">CBS 675.92</strain>
    </source>
</reference>
<keyword evidence="5" id="KW-0539">Nucleus</keyword>
<evidence type="ECO:0000256" key="3">
    <source>
        <dbReference type="ARBA" id="ARBA00022664"/>
    </source>
</evidence>
<dbReference type="EMBL" id="ML976996">
    <property type="protein sequence ID" value="KAF1954911.1"/>
    <property type="molecule type" value="Genomic_DNA"/>
</dbReference>
<dbReference type="Proteomes" id="UP000800035">
    <property type="component" value="Unassembled WGS sequence"/>
</dbReference>
<evidence type="ECO:0000256" key="1">
    <source>
        <dbReference type="ARBA" id="ARBA00004123"/>
    </source>
</evidence>
<dbReference type="GO" id="GO:0000398">
    <property type="term" value="P:mRNA splicing, via spliceosome"/>
    <property type="evidence" value="ECO:0007669"/>
    <property type="project" value="InterPro"/>
</dbReference>